<dbReference type="Proteomes" id="UP001418444">
    <property type="component" value="Unassembled WGS sequence"/>
</dbReference>
<gene>
    <name evidence="2" type="ORF">GCM10022231_33240</name>
</gene>
<evidence type="ECO:0000313" key="2">
    <source>
        <dbReference type="EMBL" id="GAA3969372.1"/>
    </source>
</evidence>
<dbReference type="EMBL" id="BAAAZW010000012">
    <property type="protein sequence ID" value="GAA3969372.1"/>
    <property type="molecule type" value="Genomic_DNA"/>
</dbReference>
<dbReference type="Pfam" id="PF02771">
    <property type="entry name" value="Acyl-CoA_dh_N"/>
    <property type="match status" value="1"/>
</dbReference>
<accession>A0ABP7PPZ4</accession>
<dbReference type="InterPro" id="IPR013786">
    <property type="entry name" value="AcylCoA_DH/ox_N"/>
</dbReference>
<evidence type="ECO:0000313" key="3">
    <source>
        <dbReference type="Proteomes" id="UP001418444"/>
    </source>
</evidence>
<dbReference type="Gene3D" id="1.10.540.10">
    <property type="entry name" value="Acyl-CoA dehydrogenase/oxidase, N-terminal domain"/>
    <property type="match status" value="1"/>
</dbReference>
<reference evidence="3" key="1">
    <citation type="journal article" date="2019" name="Int. J. Syst. Evol. Microbiol.">
        <title>The Global Catalogue of Microorganisms (GCM) 10K type strain sequencing project: providing services to taxonomists for standard genome sequencing and annotation.</title>
        <authorList>
            <consortium name="The Broad Institute Genomics Platform"/>
            <consortium name="The Broad Institute Genome Sequencing Center for Infectious Disease"/>
            <person name="Wu L."/>
            <person name="Ma J."/>
        </authorList>
    </citation>
    <scope>NUCLEOTIDE SEQUENCE [LARGE SCALE GENOMIC DNA]</scope>
    <source>
        <strain evidence="3">JCM 16923</strain>
    </source>
</reference>
<sequence>MTVLDTTGVRSAAEAVDDADRDPFVTRVAAYARTVLAPSALETDRTGVTPERIAELADLGLLNHLAPAEYGGAGAGRAADRRIHEILSGACFNTWLVWAQHAPLAGRLAETAATTVPSALSAEVLHGRRLLGAGVSDIRRYPHDYISAQRHPGGWRLNGTVSWVSGWGLNTALAIGAVDTAREHVVTALVEVSEKTIAHPLDLTALEGSRTERVVLQDVFVPDDQVISDVPFDQWRRTDIGTAGDARSHHFGLADTVLRELDDDPHPPAHAVARTWRPRIAEIRARAYALTDEATAAGDGTHRIDERLALKVASGEALNTITRALLVARSGRGLGRDDTAQLYVRNALFVLVQGQRPDVREAQLRALADSPLPR</sequence>
<protein>
    <submittedName>
        <fullName evidence="2">Acyl-CoA dehydrogenase family protein</fullName>
    </submittedName>
</protein>
<comment type="caution">
    <text evidence="2">The sequence shown here is derived from an EMBL/GenBank/DDBJ whole genome shotgun (WGS) entry which is preliminary data.</text>
</comment>
<name>A0ABP7PPZ4_9ACTN</name>
<dbReference type="PANTHER" id="PTHR43884:SF12">
    <property type="entry name" value="ISOVALERYL-COA DEHYDROGENASE, MITOCHONDRIAL-RELATED"/>
    <property type="match status" value="1"/>
</dbReference>
<proteinExistence type="predicted"/>
<dbReference type="InterPro" id="IPR046373">
    <property type="entry name" value="Acyl-CoA_Oxase/DH_mid-dom_sf"/>
</dbReference>
<dbReference type="Gene3D" id="2.40.110.10">
    <property type="entry name" value="Butyryl-CoA Dehydrogenase, subunit A, domain 2"/>
    <property type="match status" value="1"/>
</dbReference>
<feature type="domain" description="Acyl-CoA dehydrogenase/oxidase N-terminal" evidence="1">
    <location>
        <begin position="24"/>
        <end position="106"/>
    </location>
</feature>
<dbReference type="PANTHER" id="PTHR43884">
    <property type="entry name" value="ACYL-COA DEHYDROGENASE"/>
    <property type="match status" value="1"/>
</dbReference>
<keyword evidence="3" id="KW-1185">Reference proteome</keyword>
<dbReference type="RefSeq" id="WP_344785634.1">
    <property type="nucleotide sequence ID" value="NZ_BAAAZW010000012.1"/>
</dbReference>
<organism evidence="2 3">
    <name type="scientific">Gordonia caeni</name>
    <dbReference type="NCBI Taxonomy" id="1007097"/>
    <lineage>
        <taxon>Bacteria</taxon>
        <taxon>Bacillati</taxon>
        <taxon>Actinomycetota</taxon>
        <taxon>Actinomycetes</taxon>
        <taxon>Mycobacteriales</taxon>
        <taxon>Gordoniaceae</taxon>
        <taxon>Gordonia</taxon>
    </lineage>
</organism>
<dbReference type="InterPro" id="IPR037069">
    <property type="entry name" value="AcylCoA_DH/ox_N_sf"/>
</dbReference>
<dbReference type="InterPro" id="IPR009100">
    <property type="entry name" value="AcylCoA_DH/oxidase_NM_dom_sf"/>
</dbReference>
<evidence type="ECO:0000259" key="1">
    <source>
        <dbReference type="Pfam" id="PF02771"/>
    </source>
</evidence>
<dbReference type="SUPFAM" id="SSF56645">
    <property type="entry name" value="Acyl-CoA dehydrogenase NM domain-like"/>
    <property type="match status" value="1"/>
</dbReference>